<dbReference type="PANTHER" id="PTHR35795:SF1">
    <property type="entry name" value="BIS(5'-NUCLEOSYL)-TETRAPHOSPHATASE, SYMMETRICAL"/>
    <property type="match status" value="1"/>
</dbReference>
<proteinExistence type="predicted"/>
<protein>
    <recommendedName>
        <fullName evidence="1">bis(5'-nucleosyl)-tetraphosphatase (symmetrical)</fullName>
        <ecNumber evidence="1">3.6.1.41</ecNumber>
    </recommendedName>
</protein>
<evidence type="ECO:0000259" key="7">
    <source>
        <dbReference type="SMART" id="SM00471"/>
    </source>
</evidence>
<keyword evidence="2" id="KW-0479">Metal-binding</keyword>
<evidence type="ECO:0000313" key="8">
    <source>
        <dbReference type="EMBL" id="MCI5756194.1"/>
    </source>
</evidence>
<evidence type="ECO:0000256" key="6">
    <source>
        <dbReference type="ARBA" id="ARBA00049417"/>
    </source>
</evidence>
<dbReference type="SUPFAM" id="SSF109604">
    <property type="entry name" value="HD-domain/PDEase-like"/>
    <property type="match status" value="1"/>
</dbReference>
<dbReference type="Pfam" id="PF01966">
    <property type="entry name" value="HD"/>
    <property type="match status" value="1"/>
</dbReference>
<evidence type="ECO:0000256" key="2">
    <source>
        <dbReference type="ARBA" id="ARBA00022723"/>
    </source>
</evidence>
<dbReference type="InterPro" id="IPR051094">
    <property type="entry name" value="Diverse_Catalytic_Enzymes"/>
</dbReference>
<evidence type="ECO:0000256" key="1">
    <source>
        <dbReference type="ARBA" id="ARBA00012506"/>
    </source>
</evidence>
<comment type="caution">
    <text evidence="8">The sequence shown here is derived from an EMBL/GenBank/DDBJ whole genome shotgun (WGS) entry which is preliminary data.</text>
</comment>
<keyword evidence="3" id="KW-0547">Nucleotide-binding</keyword>
<sequence>MNRDALRKEIVNFVGEKRLPHVLGTEKECLELAGIFGMSDTDREKLAFAALLHDITKSFSPEEHKQFAESRHICLPAANTDSPKTLHAVTGAYMAEELFPDDADETVFSAIRWHTTGKAGMTLTEKLMYLADFIEPTRTFPDCVRLRGYFYSRIGENDKNAVLDSTLILSFDMTVTELISSGQPIHPDTVAARNYLILKQKPGNES</sequence>
<dbReference type="GO" id="GO:0046872">
    <property type="term" value="F:metal ion binding"/>
    <property type="evidence" value="ECO:0007669"/>
    <property type="project" value="UniProtKB-KW"/>
</dbReference>
<dbReference type="PANTHER" id="PTHR35795">
    <property type="entry name" value="SLR1885 PROTEIN"/>
    <property type="match status" value="1"/>
</dbReference>
<dbReference type="EMBL" id="JALEMU010000129">
    <property type="protein sequence ID" value="MCI5756194.1"/>
    <property type="molecule type" value="Genomic_DNA"/>
</dbReference>
<keyword evidence="4 8" id="KW-0378">Hydrolase</keyword>
<dbReference type="InterPro" id="IPR006674">
    <property type="entry name" value="HD_domain"/>
</dbReference>
<gene>
    <name evidence="8" type="primary">yqeK</name>
    <name evidence="8" type="ORF">MR241_07880</name>
</gene>
<dbReference type="GO" id="GO:0000166">
    <property type="term" value="F:nucleotide binding"/>
    <property type="evidence" value="ECO:0007669"/>
    <property type="project" value="UniProtKB-KW"/>
</dbReference>
<dbReference type="Proteomes" id="UP001139365">
    <property type="component" value="Unassembled WGS sequence"/>
</dbReference>
<dbReference type="Gene3D" id="1.10.3210.10">
    <property type="entry name" value="Hypothetical protein af1432"/>
    <property type="match status" value="1"/>
</dbReference>
<dbReference type="InterPro" id="IPR003607">
    <property type="entry name" value="HD/PDEase_dom"/>
</dbReference>
<evidence type="ECO:0000256" key="3">
    <source>
        <dbReference type="ARBA" id="ARBA00022741"/>
    </source>
</evidence>
<dbReference type="NCBIfam" id="TIGR00488">
    <property type="entry name" value="bis(5'-nucleosyl)-tetraphosphatase (symmetrical) YqeK"/>
    <property type="match status" value="1"/>
</dbReference>
<reference evidence="8 9" key="1">
    <citation type="submission" date="2022-03" db="EMBL/GenBank/DDBJ databases">
        <title>Metagenome-assembled genomes from swine fecal metagenomes.</title>
        <authorList>
            <person name="Holman D.B."/>
            <person name="Kommadath A."/>
        </authorList>
    </citation>
    <scope>NUCLEOTIDE SEQUENCE [LARGE SCALE GENOMIC DNA]</scope>
    <source>
        <strain evidence="8">SUG147</strain>
    </source>
</reference>
<dbReference type="CDD" id="cd00077">
    <property type="entry name" value="HDc"/>
    <property type="match status" value="1"/>
</dbReference>
<evidence type="ECO:0000256" key="4">
    <source>
        <dbReference type="ARBA" id="ARBA00022801"/>
    </source>
</evidence>
<dbReference type="EC" id="3.6.1.41" evidence="1"/>
<feature type="domain" description="HD/PDEase" evidence="7">
    <location>
        <begin position="14"/>
        <end position="146"/>
    </location>
</feature>
<keyword evidence="5" id="KW-0408">Iron</keyword>
<organism evidence="8 9">
    <name type="scientific">Candidatus Colimorpha enterica</name>
    <dbReference type="NCBI Taxonomy" id="3083063"/>
    <lineage>
        <taxon>Bacteria</taxon>
        <taxon>Pseudomonadati</taxon>
        <taxon>Bacteroidota</taxon>
        <taxon>Bacteroidia</taxon>
        <taxon>Bacteroidales</taxon>
        <taxon>Candidatus Colimorpha</taxon>
    </lineage>
</organism>
<evidence type="ECO:0000256" key="5">
    <source>
        <dbReference type="ARBA" id="ARBA00023004"/>
    </source>
</evidence>
<comment type="catalytic activity">
    <reaction evidence="6">
        <text>P(1),P(4)-bis(5'-adenosyl) tetraphosphate + H2O = 2 ADP + 2 H(+)</text>
        <dbReference type="Rhea" id="RHEA:24252"/>
        <dbReference type="ChEBI" id="CHEBI:15377"/>
        <dbReference type="ChEBI" id="CHEBI:15378"/>
        <dbReference type="ChEBI" id="CHEBI:58141"/>
        <dbReference type="ChEBI" id="CHEBI:456216"/>
        <dbReference type="EC" id="3.6.1.41"/>
    </reaction>
</comment>
<dbReference type="SMART" id="SM00471">
    <property type="entry name" value="HDc"/>
    <property type="match status" value="1"/>
</dbReference>
<dbReference type="InterPro" id="IPR005249">
    <property type="entry name" value="YqeK"/>
</dbReference>
<evidence type="ECO:0000313" key="9">
    <source>
        <dbReference type="Proteomes" id="UP001139365"/>
    </source>
</evidence>
<dbReference type="GO" id="GO:0008803">
    <property type="term" value="F:bis(5'-nucleosyl)-tetraphosphatase (symmetrical) activity"/>
    <property type="evidence" value="ECO:0007669"/>
    <property type="project" value="UniProtKB-EC"/>
</dbReference>
<dbReference type="AlphaFoldDB" id="A0AAE3K214"/>
<name>A0AAE3K214_9BACT</name>
<accession>A0AAE3K214</accession>